<reference evidence="1" key="1">
    <citation type="submission" date="2019-04" db="EMBL/GenBank/DDBJ databases">
        <title>Genome sequencing of Clostridium botulinum Groups I-IV and Clostridium butyricum.</title>
        <authorList>
            <person name="Brunt J."/>
            <person name="Van Vliet A.H.M."/>
            <person name="Stringer S.C."/>
            <person name="Carter A.T."/>
            <person name="Peck M.W."/>
        </authorList>
    </citation>
    <scope>NUCLEOTIDE SEQUENCE</scope>
    <source>
        <strain evidence="1">751/1</strain>
    </source>
</reference>
<protein>
    <submittedName>
        <fullName evidence="1">PTS fructose transporter subunit IIA</fullName>
    </submittedName>
</protein>
<sequence length="48" mass="5392">MENHIQFTSLIYLCSSQTCFKPSSINIVDIFTFSCALSALSLTNKIFN</sequence>
<gene>
    <name evidence="1" type="ORF">FDG29_06680</name>
</gene>
<proteinExistence type="predicted"/>
<dbReference type="AlphaFoldDB" id="A0A6G4HQZ8"/>
<evidence type="ECO:0000313" key="1">
    <source>
        <dbReference type="EMBL" id="NFV15845.1"/>
    </source>
</evidence>
<comment type="caution">
    <text evidence="1">The sequence shown here is derived from an EMBL/GenBank/DDBJ whole genome shotgun (WGS) entry which is preliminary data.</text>
</comment>
<dbReference type="EMBL" id="SXEU01000002">
    <property type="protein sequence ID" value="NFV15845.1"/>
    <property type="molecule type" value="Genomic_DNA"/>
</dbReference>
<name>A0A6G4HQZ8_CLOBO</name>
<accession>A0A6G4HQZ8</accession>
<organism evidence="1">
    <name type="scientific">Clostridium botulinum</name>
    <dbReference type="NCBI Taxonomy" id="1491"/>
    <lineage>
        <taxon>Bacteria</taxon>
        <taxon>Bacillati</taxon>
        <taxon>Bacillota</taxon>
        <taxon>Clostridia</taxon>
        <taxon>Eubacteriales</taxon>
        <taxon>Clostridiaceae</taxon>
        <taxon>Clostridium</taxon>
    </lineage>
</organism>